<dbReference type="PANTHER" id="PTHR43806:SF58">
    <property type="entry name" value="ALKALINE PROTEASE 1-RELATED"/>
    <property type="match status" value="1"/>
</dbReference>
<name>A0A7M7PPM1_STRPU</name>
<keyword evidence="10" id="KW-1185">Reference proteome</keyword>
<dbReference type="CDD" id="cd04077">
    <property type="entry name" value="Peptidases_S8_PCSK9_ProteinaseK_like"/>
    <property type="match status" value="1"/>
</dbReference>
<dbReference type="AlphaFoldDB" id="A0A7M7PPM1"/>
<dbReference type="Gene3D" id="3.40.50.200">
    <property type="entry name" value="Peptidase S8/S53 domain"/>
    <property type="match status" value="1"/>
</dbReference>
<evidence type="ECO:0000256" key="5">
    <source>
        <dbReference type="PROSITE-ProRule" id="PRU01240"/>
    </source>
</evidence>
<dbReference type="GO" id="GO:0005615">
    <property type="term" value="C:extracellular space"/>
    <property type="evidence" value="ECO:0000318"/>
    <property type="project" value="GO_Central"/>
</dbReference>
<dbReference type="InterPro" id="IPR050131">
    <property type="entry name" value="Peptidase_S8_subtilisin-like"/>
</dbReference>
<dbReference type="GO" id="GO:0004252">
    <property type="term" value="F:serine-type endopeptidase activity"/>
    <property type="evidence" value="ECO:0000318"/>
    <property type="project" value="GO_Central"/>
</dbReference>
<dbReference type="FunFam" id="3.40.50.200:FF:000014">
    <property type="entry name" value="Proteinase K"/>
    <property type="match status" value="1"/>
</dbReference>
<dbReference type="InParanoid" id="A0A7M7PPM1"/>
<dbReference type="InterPro" id="IPR037045">
    <property type="entry name" value="S8pro/Inhibitor_I9_sf"/>
</dbReference>
<evidence type="ECO:0000256" key="6">
    <source>
        <dbReference type="RuleBase" id="RU003355"/>
    </source>
</evidence>
<dbReference type="SUPFAM" id="SSF52743">
    <property type="entry name" value="Subtilisin-like"/>
    <property type="match status" value="1"/>
</dbReference>
<proteinExistence type="inferred from homology"/>
<evidence type="ECO:0000259" key="8">
    <source>
        <dbReference type="Pfam" id="PF00082"/>
    </source>
</evidence>
<reference evidence="10" key="1">
    <citation type="submission" date="2015-02" db="EMBL/GenBank/DDBJ databases">
        <title>Genome sequencing for Strongylocentrotus purpuratus.</title>
        <authorList>
            <person name="Murali S."/>
            <person name="Liu Y."/>
            <person name="Vee V."/>
            <person name="English A."/>
            <person name="Wang M."/>
            <person name="Skinner E."/>
            <person name="Han Y."/>
            <person name="Muzny D.M."/>
            <person name="Worley K.C."/>
            <person name="Gibbs R.A."/>
        </authorList>
    </citation>
    <scope>NUCLEOTIDE SEQUENCE</scope>
</reference>
<dbReference type="RefSeq" id="XP_030854865.1">
    <property type="nucleotide sequence ID" value="XM_030999005.1"/>
</dbReference>
<dbReference type="InterPro" id="IPR036852">
    <property type="entry name" value="Peptidase_S8/S53_dom_sf"/>
</dbReference>
<dbReference type="PROSITE" id="PS00138">
    <property type="entry name" value="SUBTILASE_SER"/>
    <property type="match status" value="1"/>
</dbReference>
<keyword evidence="7" id="KW-0732">Signal</keyword>
<dbReference type="InterPro" id="IPR034193">
    <property type="entry name" value="PCSK9_ProteinaseK-like"/>
</dbReference>
<keyword evidence="2 5" id="KW-0645">Protease</keyword>
<dbReference type="InterPro" id="IPR023827">
    <property type="entry name" value="Peptidase_S8_Asp-AS"/>
</dbReference>
<dbReference type="OMA" id="FHAHARE"/>
<dbReference type="InterPro" id="IPR015500">
    <property type="entry name" value="Peptidase_S8_subtilisin-rel"/>
</dbReference>
<comment type="similarity">
    <text evidence="1 5 6">Belongs to the peptidase S8 family.</text>
</comment>
<dbReference type="Pfam" id="PF00082">
    <property type="entry name" value="Peptidase_S8"/>
    <property type="match status" value="1"/>
</dbReference>
<dbReference type="GeneID" id="100888160"/>
<dbReference type="PROSITE" id="PS00136">
    <property type="entry name" value="SUBTILASE_ASP"/>
    <property type="match status" value="1"/>
</dbReference>
<feature type="domain" description="Peptidase S8/S53" evidence="8">
    <location>
        <begin position="143"/>
        <end position="366"/>
    </location>
</feature>
<keyword evidence="3 5" id="KW-0378">Hydrolase</keyword>
<protein>
    <recommendedName>
        <fullName evidence="8">Peptidase S8/S53 domain-containing protein</fullName>
    </recommendedName>
</protein>
<feature type="active site" description="Charge relay system" evidence="5">
    <location>
        <position position="335"/>
    </location>
</feature>
<dbReference type="Gene3D" id="3.30.70.80">
    <property type="entry name" value="Peptidase S8 propeptide/proteinase inhibitor I9"/>
    <property type="match status" value="1"/>
</dbReference>
<dbReference type="PROSITE" id="PS51892">
    <property type="entry name" value="SUBTILASE"/>
    <property type="match status" value="1"/>
</dbReference>
<dbReference type="Proteomes" id="UP000007110">
    <property type="component" value="Unassembled WGS sequence"/>
</dbReference>
<dbReference type="EnsemblMetazoa" id="XM_030999005">
    <property type="protein sequence ID" value="XP_030854865"/>
    <property type="gene ID" value="LOC100888160"/>
</dbReference>
<dbReference type="SUPFAM" id="SSF54897">
    <property type="entry name" value="Protease propeptides/inhibitors"/>
    <property type="match status" value="1"/>
</dbReference>
<evidence type="ECO:0000256" key="4">
    <source>
        <dbReference type="ARBA" id="ARBA00022825"/>
    </source>
</evidence>
<evidence type="ECO:0000256" key="1">
    <source>
        <dbReference type="ARBA" id="ARBA00011073"/>
    </source>
</evidence>
<dbReference type="InterPro" id="IPR022398">
    <property type="entry name" value="Peptidase_S8_His-AS"/>
</dbReference>
<reference evidence="9" key="2">
    <citation type="submission" date="2021-01" db="UniProtKB">
        <authorList>
            <consortium name="EnsemblMetazoa"/>
        </authorList>
    </citation>
    <scope>IDENTIFICATION</scope>
</reference>
<evidence type="ECO:0000256" key="7">
    <source>
        <dbReference type="SAM" id="SignalP"/>
    </source>
</evidence>
<evidence type="ECO:0000256" key="3">
    <source>
        <dbReference type="ARBA" id="ARBA00022801"/>
    </source>
</evidence>
<feature type="active site" description="Charge relay system" evidence="5">
    <location>
        <position position="183"/>
    </location>
</feature>
<organism evidence="9 10">
    <name type="scientific">Strongylocentrotus purpuratus</name>
    <name type="common">Purple sea urchin</name>
    <dbReference type="NCBI Taxonomy" id="7668"/>
    <lineage>
        <taxon>Eukaryota</taxon>
        <taxon>Metazoa</taxon>
        <taxon>Echinodermata</taxon>
        <taxon>Eleutherozoa</taxon>
        <taxon>Echinozoa</taxon>
        <taxon>Echinoidea</taxon>
        <taxon>Euechinoidea</taxon>
        <taxon>Echinacea</taxon>
        <taxon>Camarodonta</taxon>
        <taxon>Echinidea</taxon>
        <taxon>Strongylocentrotidae</taxon>
        <taxon>Strongylocentrotus</taxon>
    </lineage>
</organism>
<dbReference type="PROSITE" id="PS00137">
    <property type="entry name" value="SUBTILASE_HIS"/>
    <property type="match status" value="1"/>
</dbReference>
<feature type="chain" id="PRO_5029691726" description="Peptidase S8/S53 domain-containing protein" evidence="7">
    <location>
        <begin position="20"/>
        <end position="393"/>
    </location>
</feature>
<evidence type="ECO:0000313" key="10">
    <source>
        <dbReference type="Proteomes" id="UP000007110"/>
    </source>
</evidence>
<keyword evidence="4 5" id="KW-0720">Serine protease</keyword>
<dbReference type="GO" id="GO:0006508">
    <property type="term" value="P:proteolysis"/>
    <property type="evidence" value="ECO:0007669"/>
    <property type="project" value="UniProtKB-KW"/>
</dbReference>
<dbReference type="InterPro" id="IPR000209">
    <property type="entry name" value="Peptidase_S8/S53_dom"/>
</dbReference>
<feature type="signal peptide" evidence="7">
    <location>
        <begin position="1"/>
        <end position="19"/>
    </location>
</feature>
<feature type="active site" description="Charge relay system" evidence="5">
    <location>
        <position position="152"/>
    </location>
</feature>
<sequence>MEGVIALLWISMVIPVVIADTAPLHIAEEKEDDNHYLVGLEDDHDVGEWVEAFHAHARESTFDGKITDRNNNILTAELDPEALSHVREMEGVSYVEEDGVVSLADVLIYKEEIFEDDIENWGLDRIDQENLPLDDRFEISGTGTGVHVYILDSGIRATHHDIRGRADAAFDAYGGNGSDIDGHGTHCAGIIAGTKYGVAKEAYVHGVRVIKENRKGSVSAVVRAMHWVAKNGSRPCVASMSFSGKGSKSLDTMAQALYDSGCVLAVAASNEHADSCGRSPARVHDVITVGATDEQDYRSFFSDFGKCVDIFAPGEHIRSLDYHSDDAHISMSGTSMATPFVSGAAAVLSGRGYRHDEVKAQMMNLSSKGVVKSKGKDSPNRLLHLDTFRYVDL</sequence>
<dbReference type="OrthoDB" id="206201at2759"/>
<dbReference type="InterPro" id="IPR023828">
    <property type="entry name" value="Peptidase_S8_Ser-AS"/>
</dbReference>
<dbReference type="KEGG" id="spu:100888160"/>
<evidence type="ECO:0000313" key="9">
    <source>
        <dbReference type="EnsemblMetazoa" id="XP_030854865"/>
    </source>
</evidence>
<dbReference type="PANTHER" id="PTHR43806">
    <property type="entry name" value="PEPTIDASE S8"/>
    <property type="match status" value="1"/>
</dbReference>
<accession>A0A7M7PPM1</accession>
<dbReference type="PRINTS" id="PR00723">
    <property type="entry name" value="SUBTILISIN"/>
</dbReference>
<evidence type="ECO:0000256" key="2">
    <source>
        <dbReference type="ARBA" id="ARBA00022670"/>
    </source>
</evidence>